<dbReference type="GO" id="GO:0005694">
    <property type="term" value="C:chromosome"/>
    <property type="evidence" value="ECO:0007669"/>
    <property type="project" value="TreeGrafter"/>
</dbReference>
<keyword evidence="5" id="KW-1185">Reference proteome</keyword>
<dbReference type="GO" id="GO:0003677">
    <property type="term" value="F:DNA binding"/>
    <property type="evidence" value="ECO:0007669"/>
    <property type="project" value="InterPro"/>
</dbReference>
<protein>
    <submittedName>
        <fullName evidence="4">Plasmid partitioning protein RepB</fullName>
    </submittedName>
</protein>
<comment type="caution">
    <text evidence="4">The sequence shown here is derived from an EMBL/GenBank/DDBJ whole genome shotgun (WGS) entry which is preliminary data.</text>
</comment>
<evidence type="ECO:0000259" key="3">
    <source>
        <dbReference type="SMART" id="SM00470"/>
    </source>
</evidence>
<dbReference type="SUPFAM" id="SSF109709">
    <property type="entry name" value="KorB DNA-binding domain-like"/>
    <property type="match status" value="1"/>
</dbReference>
<dbReference type="PANTHER" id="PTHR33375">
    <property type="entry name" value="CHROMOSOME-PARTITIONING PROTEIN PARB-RELATED"/>
    <property type="match status" value="1"/>
</dbReference>
<dbReference type="CDD" id="cd16405">
    <property type="entry name" value="RepB_like_N"/>
    <property type="match status" value="1"/>
</dbReference>
<dbReference type="EMBL" id="JAEQMY010000090">
    <property type="protein sequence ID" value="MBL0407552.1"/>
    <property type="molecule type" value="Genomic_DNA"/>
</dbReference>
<sequence>MARNVLNPAPKDLGTTSAPAPNPVADQQAALAGALNGTNDTPIAVRPNRPFANRPHAKSSVAGSEQSASPSSEVPTIPRQVAPVMTSQQRVMADTLNAVNRVDELEEQLRSGHAVVELDPFMIDASFVPDRMAPSEEAHRELVQAIRADGQIVPILVRPHPAEQGRYQVAYGHRRLRAATELGIKVRAVVRELTDEQLVVAQGQENNARTNLSFIEKARFALQLEERGFRRDVIMQALCVDRPRVSQMVKFASSIPLEIINAIGPAPGIGRRKWEDFAALITKGNIDKARHAIERAENSGRDSDAKFEAAYKALTTKAEIARPELWTAPDGARLAKYTETDEKFSLIIDRKLSPRFGKFLLSRLEQLYNEFQAADKE</sequence>
<dbReference type="PANTHER" id="PTHR33375:SF1">
    <property type="entry name" value="CHROMOSOME-PARTITIONING PROTEIN PARB-RELATED"/>
    <property type="match status" value="1"/>
</dbReference>
<dbReference type="SUPFAM" id="SSF110849">
    <property type="entry name" value="ParB/Sulfiredoxin"/>
    <property type="match status" value="1"/>
</dbReference>
<dbReference type="InterPro" id="IPR036086">
    <property type="entry name" value="ParB/Sulfiredoxin_sf"/>
</dbReference>
<name>A0A937D367_9HYPH</name>
<dbReference type="Pfam" id="PF02195">
    <property type="entry name" value="ParB_N"/>
    <property type="match status" value="1"/>
</dbReference>
<dbReference type="Gene3D" id="1.10.10.2830">
    <property type="match status" value="1"/>
</dbReference>
<organism evidence="4 5">
    <name type="scientific">Microvirga aerilata</name>
    <dbReference type="NCBI Taxonomy" id="670292"/>
    <lineage>
        <taxon>Bacteria</taxon>
        <taxon>Pseudomonadati</taxon>
        <taxon>Pseudomonadota</taxon>
        <taxon>Alphaproteobacteria</taxon>
        <taxon>Hyphomicrobiales</taxon>
        <taxon>Methylobacteriaceae</taxon>
        <taxon>Microvirga</taxon>
    </lineage>
</organism>
<evidence type="ECO:0000256" key="1">
    <source>
        <dbReference type="ARBA" id="ARBA00006295"/>
    </source>
</evidence>
<comment type="similarity">
    <text evidence="1">Belongs to the ParB family.</text>
</comment>
<dbReference type="AlphaFoldDB" id="A0A937D367"/>
<dbReference type="InterPro" id="IPR011111">
    <property type="entry name" value="Plasmid_RepB"/>
</dbReference>
<evidence type="ECO:0000313" key="4">
    <source>
        <dbReference type="EMBL" id="MBL0407552.1"/>
    </source>
</evidence>
<dbReference type="InterPro" id="IPR004437">
    <property type="entry name" value="ParB/RepB/Spo0J"/>
</dbReference>
<dbReference type="Pfam" id="PF07506">
    <property type="entry name" value="RepB"/>
    <property type="match status" value="1"/>
</dbReference>
<dbReference type="InterPro" id="IPR003115">
    <property type="entry name" value="ParB_N"/>
</dbReference>
<proteinExistence type="inferred from homology"/>
<feature type="domain" description="ParB-like N-terminal" evidence="3">
    <location>
        <begin position="116"/>
        <end position="207"/>
    </location>
</feature>
<dbReference type="Gene3D" id="3.90.1530.30">
    <property type="match status" value="1"/>
</dbReference>
<evidence type="ECO:0000256" key="2">
    <source>
        <dbReference type="SAM" id="MobiDB-lite"/>
    </source>
</evidence>
<dbReference type="InterPro" id="IPR050336">
    <property type="entry name" value="Chromosome_partition/occlusion"/>
</dbReference>
<dbReference type="SMART" id="SM00470">
    <property type="entry name" value="ParB"/>
    <property type="match status" value="1"/>
</dbReference>
<dbReference type="RefSeq" id="WP_202064905.1">
    <property type="nucleotide sequence ID" value="NZ_JAEQMY010000090.1"/>
</dbReference>
<feature type="region of interest" description="Disordered" evidence="2">
    <location>
        <begin position="1"/>
        <end position="80"/>
    </location>
</feature>
<feature type="compositionally biased region" description="Polar residues" evidence="2">
    <location>
        <begin position="61"/>
        <end position="74"/>
    </location>
</feature>
<dbReference type="NCBIfam" id="TIGR03454">
    <property type="entry name" value="partition_RepB"/>
    <property type="match status" value="1"/>
</dbReference>
<accession>A0A937D367</accession>
<dbReference type="Proteomes" id="UP000605848">
    <property type="component" value="Unassembled WGS sequence"/>
</dbReference>
<reference evidence="4" key="1">
    <citation type="submission" date="2021-01" db="EMBL/GenBank/DDBJ databases">
        <title>Microvirga sp.</title>
        <authorList>
            <person name="Kim M.K."/>
        </authorList>
    </citation>
    <scope>NUCLEOTIDE SEQUENCE</scope>
    <source>
        <strain evidence="4">5420S-16</strain>
    </source>
</reference>
<dbReference type="NCBIfam" id="TIGR00180">
    <property type="entry name" value="parB_part"/>
    <property type="match status" value="1"/>
</dbReference>
<evidence type="ECO:0000313" key="5">
    <source>
        <dbReference type="Proteomes" id="UP000605848"/>
    </source>
</evidence>
<dbReference type="GO" id="GO:0007059">
    <property type="term" value="P:chromosome segregation"/>
    <property type="evidence" value="ECO:0007669"/>
    <property type="project" value="TreeGrafter"/>
</dbReference>
<dbReference type="InterPro" id="IPR017819">
    <property type="entry name" value="Plasmid_partition_RepB"/>
</dbReference>
<gene>
    <name evidence="4" type="primary">repB</name>
    <name evidence="4" type="ORF">JKG68_26910</name>
</gene>
<dbReference type="InterPro" id="IPR037972">
    <property type="entry name" value="RepB_N"/>
</dbReference>